<name>A0A0B2ADC1_9MICC</name>
<dbReference type="AlphaFoldDB" id="A0A0B2ADC1"/>
<evidence type="ECO:0000313" key="3">
    <source>
        <dbReference type="Proteomes" id="UP000030982"/>
    </source>
</evidence>
<sequence>MDDQSSVRSRGIEGGAAPSQAAPEGTSASEMSDGATACRSDVPVEQQPDTQSNAGRDAVEAVCQSHGAKRRASRAKLDVDFGHTTLPAVRARAGRLGLQPGVWVKAVVRDALHASRTDEFDAAVAAALVDSEQRAQVSADVRALAAQIRPLAINVNDLDRRARAGEPVSLDIAVPELISLLREVRGLLGDRRAG</sequence>
<evidence type="ECO:0008006" key="4">
    <source>
        <dbReference type="Google" id="ProtNLM"/>
    </source>
</evidence>
<reference evidence="2 3" key="1">
    <citation type="submission" date="2014-09" db="EMBL/GenBank/DDBJ databases">
        <title>Genome sequence of Sinomonas sp. MUSC 117.</title>
        <authorList>
            <person name="Lee L.-H."/>
        </authorList>
    </citation>
    <scope>NUCLEOTIDE SEQUENCE [LARGE SCALE GENOMIC DNA]</scope>
    <source>
        <strain evidence="2 3">MUSC 117</strain>
    </source>
</reference>
<dbReference type="EMBL" id="JTDL01000140">
    <property type="protein sequence ID" value="KHL01589.1"/>
    <property type="molecule type" value="Genomic_DNA"/>
</dbReference>
<gene>
    <name evidence="2" type="ORF">LK10_15165</name>
</gene>
<protein>
    <recommendedName>
        <fullName evidence="4">Bacterial mobilisation domain-containing protein</fullName>
    </recommendedName>
</protein>
<evidence type="ECO:0000313" key="2">
    <source>
        <dbReference type="EMBL" id="KHL01589.1"/>
    </source>
</evidence>
<organism evidence="2 3">
    <name type="scientific">Sinomonas humi</name>
    <dbReference type="NCBI Taxonomy" id="1338436"/>
    <lineage>
        <taxon>Bacteria</taxon>
        <taxon>Bacillati</taxon>
        <taxon>Actinomycetota</taxon>
        <taxon>Actinomycetes</taxon>
        <taxon>Micrococcales</taxon>
        <taxon>Micrococcaceae</taxon>
        <taxon>Sinomonas</taxon>
    </lineage>
</organism>
<comment type="caution">
    <text evidence="2">The sequence shown here is derived from an EMBL/GenBank/DDBJ whole genome shotgun (WGS) entry which is preliminary data.</text>
</comment>
<feature type="region of interest" description="Disordered" evidence="1">
    <location>
        <begin position="1"/>
        <end position="67"/>
    </location>
</feature>
<accession>A0A0B2ADC1</accession>
<evidence type="ECO:0000256" key="1">
    <source>
        <dbReference type="SAM" id="MobiDB-lite"/>
    </source>
</evidence>
<proteinExistence type="predicted"/>
<dbReference type="Proteomes" id="UP000030982">
    <property type="component" value="Unassembled WGS sequence"/>
</dbReference>
<keyword evidence="3" id="KW-1185">Reference proteome</keyword>